<protein>
    <submittedName>
        <fullName evidence="2">DUF4231 domain-containing protein</fullName>
    </submittedName>
</protein>
<keyword evidence="3" id="KW-1185">Reference proteome</keyword>
<name>A0A5C6ZEU0_9FLAO</name>
<dbReference type="Pfam" id="PF14015">
    <property type="entry name" value="DUF4231"/>
    <property type="match status" value="1"/>
</dbReference>
<reference evidence="2 3" key="1">
    <citation type="submission" date="2019-08" db="EMBL/GenBank/DDBJ databases">
        <title>Genomes of Subsaximicrobium wynnwilliamsii strains.</title>
        <authorList>
            <person name="Bowman J.P."/>
        </authorList>
    </citation>
    <scope>NUCLEOTIDE SEQUENCE [LARGE SCALE GENOMIC DNA]</scope>
    <source>
        <strain evidence="2 3">2-80-2</strain>
    </source>
</reference>
<dbReference type="AlphaFoldDB" id="A0A5C6ZEU0"/>
<gene>
    <name evidence="2" type="ORF">ESY86_13600</name>
</gene>
<dbReference type="OrthoDB" id="9791874at2"/>
<proteinExistence type="predicted"/>
<evidence type="ECO:0000313" key="2">
    <source>
        <dbReference type="EMBL" id="TXD88332.1"/>
    </source>
</evidence>
<sequence>MNQEEYIEQRLDNQIKWYSAKSATNQKKHKYWQVIKIISALLITTLSIVVDKFREITIVIGVLGAFVVFVESFVKIFDYEKLWLQYRTTSERLKREKLLFQTKSKPYHGEDSFALLVQQCEAIMQNEVQGWVELVGEKE</sequence>
<dbReference type="InterPro" id="IPR025325">
    <property type="entry name" value="DUF4231"/>
</dbReference>
<feature type="transmembrane region" description="Helical" evidence="1">
    <location>
        <begin position="56"/>
        <end position="77"/>
    </location>
</feature>
<dbReference type="EMBL" id="VORO01000015">
    <property type="protein sequence ID" value="TXD88332.1"/>
    <property type="molecule type" value="Genomic_DNA"/>
</dbReference>
<dbReference type="RefSeq" id="WP_147087132.1">
    <property type="nucleotide sequence ID" value="NZ_VORM01000009.1"/>
</dbReference>
<comment type="caution">
    <text evidence="2">The sequence shown here is derived from an EMBL/GenBank/DDBJ whole genome shotgun (WGS) entry which is preliminary data.</text>
</comment>
<keyword evidence="1" id="KW-1133">Transmembrane helix</keyword>
<evidence type="ECO:0000313" key="3">
    <source>
        <dbReference type="Proteomes" id="UP000321578"/>
    </source>
</evidence>
<keyword evidence="1" id="KW-0472">Membrane</keyword>
<accession>A0A5C6ZEU0</accession>
<organism evidence="2 3">
    <name type="scientific">Subsaximicrobium wynnwilliamsii</name>
    <dbReference type="NCBI Taxonomy" id="291179"/>
    <lineage>
        <taxon>Bacteria</taxon>
        <taxon>Pseudomonadati</taxon>
        <taxon>Bacteroidota</taxon>
        <taxon>Flavobacteriia</taxon>
        <taxon>Flavobacteriales</taxon>
        <taxon>Flavobacteriaceae</taxon>
        <taxon>Subsaximicrobium</taxon>
    </lineage>
</organism>
<dbReference type="Proteomes" id="UP000321578">
    <property type="component" value="Unassembled WGS sequence"/>
</dbReference>
<evidence type="ECO:0000256" key="1">
    <source>
        <dbReference type="SAM" id="Phobius"/>
    </source>
</evidence>
<keyword evidence="1" id="KW-0812">Transmembrane</keyword>
<dbReference type="NCBIfam" id="NF033634">
    <property type="entry name" value="SLATT_1"/>
    <property type="match status" value="1"/>
</dbReference>
<feature type="transmembrane region" description="Helical" evidence="1">
    <location>
        <begin position="31"/>
        <end position="50"/>
    </location>
</feature>